<keyword evidence="4" id="KW-0808">Transferase</keyword>
<dbReference type="PANTHER" id="PTHR45008:SF1">
    <property type="entry name" value="PTS SYSTEM GLUCOSE-SPECIFIC EIIA COMPONENT"/>
    <property type="match status" value="1"/>
</dbReference>
<evidence type="ECO:0000256" key="3">
    <source>
        <dbReference type="ARBA" id="ARBA00022597"/>
    </source>
</evidence>
<dbReference type="Gene3D" id="2.70.70.10">
    <property type="entry name" value="Glucose Permease (Domain IIA)"/>
    <property type="match status" value="1"/>
</dbReference>
<accession>A0ABS4JYP2</accession>
<dbReference type="EMBL" id="JAGGLG010000048">
    <property type="protein sequence ID" value="MBP2020100.1"/>
    <property type="molecule type" value="Genomic_DNA"/>
</dbReference>
<comment type="caution">
    <text evidence="8">The sequence shown here is derived from an EMBL/GenBank/DDBJ whole genome shotgun (WGS) entry which is preliminary data.</text>
</comment>
<keyword evidence="2" id="KW-0813">Transport</keyword>
<keyword evidence="5" id="KW-0598">Phosphotransferase system</keyword>
<dbReference type="PANTHER" id="PTHR45008">
    <property type="entry name" value="PTS SYSTEM GLUCOSE-SPECIFIC EIIA COMPONENT"/>
    <property type="match status" value="1"/>
</dbReference>
<dbReference type="RefSeq" id="WP_209468201.1">
    <property type="nucleotide sequence ID" value="NZ_JAGGLG010000048.1"/>
</dbReference>
<evidence type="ECO:0000313" key="9">
    <source>
        <dbReference type="Proteomes" id="UP001519289"/>
    </source>
</evidence>
<keyword evidence="3" id="KW-0762">Sugar transport</keyword>
<keyword evidence="6" id="KW-0418">Kinase</keyword>
<feature type="domain" description="PTS EIIA type-1" evidence="7">
    <location>
        <begin position="22"/>
        <end position="125"/>
    </location>
</feature>
<evidence type="ECO:0000256" key="5">
    <source>
        <dbReference type="ARBA" id="ARBA00022683"/>
    </source>
</evidence>
<dbReference type="NCBIfam" id="TIGR00830">
    <property type="entry name" value="PTBA"/>
    <property type="match status" value="1"/>
</dbReference>
<dbReference type="PROSITE" id="PS51093">
    <property type="entry name" value="PTS_EIIA_TYPE_1"/>
    <property type="match status" value="1"/>
</dbReference>
<keyword evidence="9" id="KW-1185">Reference proteome</keyword>
<reference evidence="8 9" key="1">
    <citation type="submission" date="2021-03" db="EMBL/GenBank/DDBJ databases">
        <title>Genomic Encyclopedia of Type Strains, Phase IV (KMG-IV): sequencing the most valuable type-strain genomes for metagenomic binning, comparative biology and taxonomic classification.</title>
        <authorList>
            <person name="Goeker M."/>
        </authorList>
    </citation>
    <scope>NUCLEOTIDE SEQUENCE [LARGE SCALE GENOMIC DNA]</scope>
    <source>
        <strain evidence="8 9">DSM 27138</strain>
    </source>
</reference>
<evidence type="ECO:0000256" key="1">
    <source>
        <dbReference type="ARBA" id="ARBA00004496"/>
    </source>
</evidence>
<gene>
    <name evidence="8" type="ORF">J2Z79_003554</name>
</gene>
<protein>
    <submittedName>
        <fullName evidence="8">Glucose-specific phosphotransferase system IIA component</fullName>
    </submittedName>
</protein>
<dbReference type="Pfam" id="PF00358">
    <property type="entry name" value="PTS_EIIA_1"/>
    <property type="match status" value="1"/>
</dbReference>
<dbReference type="InterPro" id="IPR011055">
    <property type="entry name" value="Dup_hybrid_motif"/>
</dbReference>
<evidence type="ECO:0000256" key="2">
    <source>
        <dbReference type="ARBA" id="ARBA00022448"/>
    </source>
</evidence>
<name>A0ABS4JYP2_9FIRM</name>
<dbReference type="InterPro" id="IPR001127">
    <property type="entry name" value="PTS_EIIA_1_perm"/>
</dbReference>
<evidence type="ECO:0000256" key="4">
    <source>
        <dbReference type="ARBA" id="ARBA00022679"/>
    </source>
</evidence>
<dbReference type="Proteomes" id="UP001519289">
    <property type="component" value="Unassembled WGS sequence"/>
</dbReference>
<comment type="subcellular location">
    <subcellularLocation>
        <location evidence="1">Cytoplasm</location>
    </subcellularLocation>
</comment>
<proteinExistence type="predicted"/>
<organism evidence="8 9">
    <name type="scientific">Symbiobacterium terraclitae</name>
    <dbReference type="NCBI Taxonomy" id="557451"/>
    <lineage>
        <taxon>Bacteria</taxon>
        <taxon>Bacillati</taxon>
        <taxon>Bacillota</taxon>
        <taxon>Clostridia</taxon>
        <taxon>Eubacteriales</taxon>
        <taxon>Symbiobacteriaceae</taxon>
        <taxon>Symbiobacterium</taxon>
    </lineage>
</organism>
<evidence type="ECO:0000313" key="8">
    <source>
        <dbReference type="EMBL" id="MBP2020100.1"/>
    </source>
</evidence>
<dbReference type="SUPFAM" id="SSF51261">
    <property type="entry name" value="Duplicated hybrid motif"/>
    <property type="match status" value="1"/>
</dbReference>
<sequence>MTVVTLLAPISGRAVPLDDVPDPVFAGRMLGDGLAIDPGGDLVVAPAAGEVVALFPTGHALALRTAAGTEILIHLGVDSSKAKGVFRPVVALGDRVEAGQPLIHLDLAALRAQARSPLSPVVVLDPGADRRVEVLAEGPVEAGRDAVCRVVDGRNCDATS</sequence>
<dbReference type="InterPro" id="IPR050890">
    <property type="entry name" value="PTS_EIIA_component"/>
</dbReference>
<evidence type="ECO:0000256" key="6">
    <source>
        <dbReference type="ARBA" id="ARBA00022777"/>
    </source>
</evidence>
<evidence type="ECO:0000259" key="7">
    <source>
        <dbReference type="PROSITE" id="PS51093"/>
    </source>
</evidence>